<feature type="coiled-coil region" evidence="9">
    <location>
        <begin position="350"/>
        <end position="377"/>
    </location>
</feature>
<dbReference type="PROSITE" id="PS00107">
    <property type="entry name" value="PROTEIN_KINASE_ATP"/>
    <property type="match status" value="1"/>
</dbReference>
<feature type="binding site" evidence="8">
    <location>
        <position position="48"/>
    </location>
    <ligand>
        <name>ATP</name>
        <dbReference type="ChEBI" id="CHEBI:30616"/>
    </ligand>
</feature>
<dbReference type="PANTHER" id="PTHR43671:SF13">
    <property type="entry name" value="SERINE_THREONINE-PROTEIN KINASE NEK2"/>
    <property type="match status" value="1"/>
</dbReference>
<dbReference type="Gene3D" id="1.10.510.10">
    <property type="entry name" value="Transferase(Phosphotransferase) domain 1"/>
    <property type="match status" value="1"/>
</dbReference>
<dbReference type="Pfam" id="PF12796">
    <property type="entry name" value="Ank_2"/>
    <property type="match status" value="1"/>
</dbReference>
<evidence type="ECO:0000256" key="1">
    <source>
        <dbReference type="ARBA" id="ARBA00010886"/>
    </source>
</evidence>
<evidence type="ECO:0000256" key="8">
    <source>
        <dbReference type="PROSITE-ProRule" id="PRU10141"/>
    </source>
</evidence>
<feature type="repeat" description="ANK" evidence="7">
    <location>
        <begin position="500"/>
        <end position="532"/>
    </location>
</feature>
<proteinExistence type="inferred from homology"/>
<feature type="domain" description="Protein kinase" evidence="10">
    <location>
        <begin position="19"/>
        <end position="284"/>
    </location>
</feature>
<dbReference type="FunFam" id="1.10.510.10:FF:001521">
    <property type="entry name" value="Serine/threonine protein kinase"/>
    <property type="match status" value="1"/>
</dbReference>
<name>V6TFP3_GIAIN</name>
<evidence type="ECO:0000313" key="11">
    <source>
        <dbReference type="EMBL" id="ESU37162.1"/>
    </source>
</evidence>
<dbReference type="InterPro" id="IPR000719">
    <property type="entry name" value="Prot_kinase_dom"/>
</dbReference>
<keyword evidence="4 8" id="KW-0547">Nucleotide-binding</keyword>
<dbReference type="SMART" id="SM00220">
    <property type="entry name" value="S_TKc"/>
    <property type="match status" value="1"/>
</dbReference>
<dbReference type="InterPro" id="IPR008271">
    <property type="entry name" value="Ser/Thr_kinase_AS"/>
</dbReference>
<dbReference type="PANTHER" id="PTHR43671">
    <property type="entry name" value="SERINE/THREONINE-PROTEIN KINASE NEK"/>
    <property type="match status" value="1"/>
</dbReference>
<dbReference type="InterPro" id="IPR011009">
    <property type="entry name" value="Kinase-like_dom_sf"/>
</dbReference>
<gene>
    <name evidence="11" type="ORF">DHA2_9421</name>
</gene>
<dbReference type="PROSITE" id="PS50088">
    <property type="entry name" value="ANK_REPEAT"/>
    <property type="match status" value="1"/>
</dbReference>
<reference evidence="11 12" key="2">
    <citation type="journal article" date="2013" name="Genome Biol. Evol.">
        <title>Genome sequencing of Giardia lamblia genotypes A2 and B isolates (DH and GS) and comparative analysis with the genomes of genotypes A1 and E (WB and Pig).</title>
        <authorList>
            <person name="Adam R.D."/>
            <person name="Dahlstrom E.W."/>
            <person name="Martens C.A."/>
            <person name="Bruno D.P."/>
            <person name="Barbian K.D."/>
            <person name="Ricklefs S.M."/>
            <person name="Hernandez M.M."/>
            <person name="Narla N.P."/>
            <person name="Patel R.B."/>
            <person name="Porcella S.F."/>
            <person name="Nash T.E."/>
        </authorList>
    </citation>
    <scope>NUCLEOTIDE SEQUENCE [LARGE SCALE GENOMIC DNA]</scope>
    <source>
        <strain evidence="11 12">DH</strain>
    </source>
</reference>
<keyword evidence="6 8" id="KW-0067">ATP-binding</keyword>
<evidence type="ECO:0000256" key="2">
    <source>
        <dbReference type="ARBA" id="ARBA00012513"/>
    </source>
</evidence>
<organism evidence="11 12">
    <name type="scientific">Giardia intestinalis</name>
    <name type="common">Giardia lamblia</name>
    <dbReference type="NCBI Taxonomy" id="5741"/>
    <lineage>
        <taxon>Eukaryota</taxon>
        <taxon>Metamonada</taxon>
        <taxon>Diplomonadida</taxon>
        <taxon>Hexamitidae</taxon>
        <taxon>Giardiinae</taxon>
        <taxon>Giardia</taxon>
    </lineage>
</organism>
<dbReference type="EMBL" id="AHGT01000032">
    <property type="protein sequence ID" value="ESU37162.1"/>
    <property type="molecule type" value="Genomic_DNA"/>
</dbReference>
<dbReference type="InterPro" id="IPR036770">
    <property type="entry name" value="Ankyrin_rpt-contain_sf"/>
</dbReference>
<dbReference type="EC" id="2.7.11.1" evidence="2"/>
<dbReference type="SUPFAM" id="SSF48403">
    <property type="entry name" value="Ankyrin repeat"/>
    <property type="match status" value="1"/>
</dbReference>
<dbReference type="VEuPathDB" id="GiardiaDB:QR46_2932"/>
<dbReference type="Proteomes" id="UP000018320">
    <property type="component" value="Unassembled WGS sequence"/>
</dbReference>
<dbReference type="Pfam" id="PF00069">
    <property type="entry name" value="Pkinase"/>
    <property type="match status" value="1"/>
</dbReference>
<sequence>VNFKKLRTEMAHLFSQTGYNTLALIGQGAYGKCYKVQHQATGQIFAVKVMTYTNPEGKTRQLLVQEMKIHRMLAHPNIVRCVSATHDEDAMEIRMFSEFCSGGDLHAYVQKLEKGEYIPEDRLWSIMGQILCALKYCHSPAKPGFAVGKKVVHRDLKPANIMLTDEGVIKLCDFGFAREIDFDNSAMTLVGSPMYMAPEVFQGKTYDEKCDIWSLGGVMHFLASKLVPYLAKTRPELEKLVLAERRAPLPKHYSKEFVDTIGMMMRLNPEDRPSAADLLDLPRFANMFPDQDVNEVTNLDNLETGDAAEEPAKAVVTKKPMNPSELAEKITETTKNIQPAVPLSPMSANKASYEAQIDALNKQLDQQNELLLEAEKNIGSVTELAKGRLEMIASLRYSKNGRAVTDKGETALILAVKVRDYELIKRLLPLDAGIGNNLGKTALMYAADMDDATSIRLLLSVEGGMQDNPGGTALMRACNGGKVTAASMLLMHEKGLAKKDGSTALIFAIMSGSDTLVDLLVPYEAGMAMKDGRTALMSACFAGRFYAVKRLVEKEFHMKDSNGKTCIYYAERGGHKAVIDFVKEWAEKHPEAD</sequence>
<comment type="caution">
    <text evidence="11">The sequence shown here is derived from an EMBL/GenBank/DDBJ whole genome shotgun (WGS) entry which is preliminary data.</text>
</comment>
<reference evidence="12" key="1">
    <citation type="submission" date="2012-02" db="EMBL/GenBank/DDBJ databases">
        <title>Genome sequencing of Giardia lamblia Genotypes A2 and B isolates (DH and GS) and comparative analysis with the genomes of Genotypes A1 and E (WB and Pig).</title>
        <authorList>
            <person name="Adam R."/>
            <person name="Dahlstrom E."/>
            <person name="Martens C."/>
            <person name="Bruno D."/>
            <person name="Barbian K."/>
            <person name="Porcella S.F."/>
            <person name="Nash T."/>
        </authorList>
    </citation>
    <scope>NUCLEOTIDE SEQUENCE</scope>
    <source>
        <strain evidence="12">DH</strain>
    </source>
</reference>
<dbReference type="GO" id="GO:0004674">
    <property type="term" value="F:protein serine/threonine kinase activity"/>
    <property type="evidence" value="ECO:0007669"/>
    <property type="project" value="UniProtKB-KW"/>
</dbReference>
<evidence type="ECO:0000256" key="4">
    <source>
        <dbReference type="ARBA" id="ARBA00022741"/>
    </source>
</evidence>
<dbReference type="GO" id="GO:0005524">
    <property type="term" value="F:ATP binding"/>
    <property type="evidence" value="ECO:0007669"/>
    <property type="project" value="UniProtKB-UniRule"/>
</dbReference>
<dbReference type="PROSITE" id="PS50011">
    <property type="entry name" value="PROTEIN_KINASE_DOM"/>
    <property type="match status" value="1"/>
</dbReference>
<dbReference type="InterPro" id="IPR017441">
    <property type="entry name" value="Protein_kinase_ATP_BS"/>
</dbReference>
<dbReference type="VEuPathDB" id="GiardiaDB:GL50581_868"/>
<protein>
    <recommendedName>
        <fullName evidence="2">non-specific serine/threonine protein kinase</fullName>
        <ecNumber evidence="2">2.7.11.1</ecNumber>
    </recommendedName>
</protein>
<keyword evidence="3" id="KW-0808">Transferase</keyword>
<dbReference type="Gene3D" id="1.25.40.20">
    <property type="entry name" value="Ankyrin repeat-containing domain"/>
    <property type="match status" value="1"/>
</dbReference>
<evidence type="ECO:0000256" key="6">
    <source>
        <dbReference type="ARBA" id="ARBA00022840"/>
    </source>
</evidence>
<keyword evidence="7" id="KW-0040">ANK repeat</keyword>
<comment type="similarity">
    <text evidence="1">Belongs to the protein kinase superfamily. NEK Ser/Thr protein kinase family. NIMA subfamily.</text>
</comment>
<dbReference type="AlphaFoldDB" id="V6TFP3"/>
<evidence type="ECO:0000259" key="10">
    <source>
        <dbReference type="PROSITE" id="PS50011"/>
    </source>
</evidence>
<dbReference type="SUPFAM" id="SSF56112">
    <property type="entry name" value="Protein kinase-like (PK-like)"/>
    <property type="match status" value="1"/>
</dbReference>
<dbReference type="PROSITE" id="PS00108">
    <property type="entry name" value="PROTEIN_KINASE_ST"/>
    <property type="match status" value="1"/>
</dbReference>
<dbReference type="SMART" id="SM00248">
    <property type="entry name" value="ANK"/>
    <property type="match status" value="5"/>
</dbReference>
<dbReference type="VEuPathDB" id="GiardiaDB:DHA2_9421"/>
<dbReference type="InterPro" id="IPR050660">
    <property type="entry name" value="NEK_Ser/Thr_kinase"/>
</dbReference>
<accession>V6TFP3</accession>
<evidence type="ECO:0000256" key="9">
    <source>
        <dbReference type="SAM" id="Coils"/>
    </source>
</evidence>
<evidence type="ECO:0000256" key="5">
    <source>
        <dbReference type="ARBA" id="ARBA00022777"/>
    </source>
</evidence>
<dbReference type="VEuPathDB" id="GiardiaDB:GL50803_009421"/>
<feature type="non-terminal residue" evidence="11">
    <location>
        <position position="1"/>
    </location>
</feature>
<dbReference type="InterPro" id="IPR002110">
    <property type="entry name" value="Ankyrin_rpt"/>
</dbReference>
<evidence type="ECO:0000256" key="3">
    <source>
        <dbReference type="ARBA" id="ARBA00022679"/>
    </source>
</evidence>
<evidence type="ECO:0000313" key="12">
    <source>
        <dbReference type="Proteomes" id="UP000018320"/>
    </source>
</evidence>
<keyword evidence="5 11" id="KW-0418">Kinase</keyword>
<evidence type="ECO:0000256" key="7">
    <source>
        <dbReference type="PROSITE-ProRule" id="PRU00023"/>
    </source>
</evidence>
<keyword evidence="11" id="KW-0723">Serine/threonine-protein kinase</keyword>
<keyword evidence="9" id="KW-0175">Coiled coil</keyword>